<evidence type="ECO:0000256" key="4">
    <source>
        <dbReference type="RuleBase" id="RU361150"/>
    </source>
</evidence>
<keyword evidence="2 4" id="KW-0202">Cytokine</keyword>
<protein>
    <recommendedName>
        <fullName evidence="4">C-C motif chemokine</fullName>
    </recommendedName>
</protein>
<dbReference type="GO" id="GO:0006955">
    <property type="term" value="P:immune response"/>
    <property type="evidence" value="ECO:0007669"/>
    <property type="project" value="InterPro"/>
</dbReference>
<evidence type="ECO:0000256" key="3">
    <source>
        <dbReference type="ARBA" id="ARBA00023157"/>
    </source>
</evidence>
<dbReference type="SMART" id="SM00199">
    <property type="entry name" value="SCY"/>
    <property type="match status" value="1"/>
</dbReference>
<dbReference type="AlphaFoldDB" id="A0A7K8QBS9"/>
<dbReference type="InterPro" id="IPR000827">
    <property type="entry name" value="Chemokine_CC_CS"/>
</dbReference>
<reference evidence="6 7" key="1">
    <citation type="submission" date="2019-09" db="EMBL/GenBank/DDBJ databases">
        <title>Bird 10,000 Genomes (B10K) Project - Family phase.</title>
        <authorList>
            <person name="Zhang G."/>
        </authorList>
    </citation>
    <scope>NUCLEOTIDE SEQUENCE [LARGE SCALE GENOMIC DNA]</scope>
    <source>
        <strain evidence="6">B10K-CU-031-20</strain>
    </source>
</reference>
<dbReference type="InterPro" id="IPR001811">
    <property type="entry name" value="Chemokine_IL8-like_dom"/>
</dbReference>
<evidence type="ECO:0000313" key="6">
    <source>
        <dbReference type="EMBL" id="NXF02941.1"/>
    </source>
</evidence>
<comment type="subcellular location">
    <subcellularLocation>
        <location evidence="4">Secreted</location>
    </subcellularLocation>
</comment>
<evidence type="ECO:0000259" key="5">
    <source>
        <dbReference type="SMART" id="SM00199"/>
    </source>
</evidence>
<feature type="non-terminal residue" evidence="6">
    <location>
        <position position="71"/>
    </location>
</feature>
<sequence length="71" mass="8186">PALYSPTECCFHYVKAPLRLANLKDFYPTPKECFSPAIVFETKNGKVCANPEERWVQRALRMLQQNKGLRA</sequence>
<dbReference type="SUPFAM" id="SSF54117">
    <property type="entry name" value="Interleukin 8-like chemokines"/>
    <property type="match status" value="1"/>
</dbReference>
<keyword evidence="4" id="KW-0964">Secreted</keyword>
<dbReference type="Pfam" id="PF00048">
    <property type="entry name" value="IL8"/>
    <property type="match status" value="1"/>
</dbReference>
<evidence type="ECO:0000256" key="2">
    <source>
        <dbReference type="ARBA" id="ARBA00022514"/>
    </source>
</evidence>
<dbReference type="PANTHER" id="PTHR12015">
    <property type="entry name" value="SMALL INDUCIBLE CYTOKINE A"/>
    <property type="match status" value="1"/>
</dbReference>
<organism evidence="6 7">
    <name type="scientific">Smithornis capensis</name>
    <dbReference type="NCBI Taxonomy" id="363769"/>
    <lineage>
        <taxon>Eukaryota</taxon>
        <taxon>Metazoa</taxon>
        <taxon>Chordata</taxon>
        <taxon>Craniata</taxon>
        <taxon>Vertebrata</taxon>
        <taxon>Euteleostomi</taxon>
        <taxon>Archelosauria</taxon>
        <taxon>Archosauria</taxon>
        <taxon>Dinosauria</taxon>
        <taxon>Saurischia</taxon>
        <taxon>Theropoda</taxon>
        <taxon>Coelurosauria</taxon>
        <taxon>Aves</taxon>
        <taxon>Neognathae</taxon>
        <taxon>Neoaves</taxon>
        <taxon>Telluraves</taxon>
        <taxon>Australaves</taxon>
        <taxon>Passeriformes</taxon>
        <taxon>Eurylaimidae</taxon>
        <taxon>Smithornis</taxon>
    </lineage>
</organism>
<dbReference type="CDD" id="cd00272">
    <property type="entry name" value="Chemokine_CC"/>
    <property type="match status" value="1"/>
</dbReference>
<gene>
    <name evidence="6" type="primary">Ccl3</name>
    <name evidence="6" type="ORF">SMICAP_R03114</name>
</gene>
<dbReference type="GO" id="GO:0008009">
    <property type="term" value="F:chemokine activity"/>
    <property type="evidence" value="ECO:0007669"/>
    <property type="project" value="InterPro"/>
</dbReference>
<keyword evidence="7" id="KW-1185">Reference proteome</keyword>
<evidence type="ECO:0000313" key="7">
    <source>
        <dbReference type="Proteomes" id="UP000567624"/>
    </source>
</evidence>
<dbReference type="PROSITE" id="PS00472">
    <property type="entry name" value="SMALL_CYTOKINES_CC"/>
    <property type="match status" value="1"/>
</dbReference>
<dbReference type="InterPro" id="IPR036048">
    <property type="entry name" value="Interleukin_8-like_sf"/>
</dbReference>
<dbReference type="Proteomes" id="UP000567624">
    <property type="component" value="Unassembled WGS sequence"/>
</dbReference>
<accession>A0A7K8QBS9</accession>
<dbReference type="EMBL" id="VWYW01000032">
    <property type="protein sequence ID" value="NXF02941.1"/>
    <property type="molecule type" value="Genomic_DNA"/>
</dbReference>
<dbReference type="GO" id="GO:0005615">
    <property type="term" value="C:extracellular space"/>
    <property type="evidence" value="ECO:0007669"/>
    <property type="project" value="UniProtKB-KW"/>
</dbReference>
<feature type="domain" description="Chemokine interleukin-8-like" evidence="5">
    <location>
        <begin position="6"/>
        <end position="63"/>
    </location>
</feature>
<feature type="non-terminal residue" evidence="6">
    <location>
        <position position="1"/>
    </location>
</feature>
<evidence type="ECO:0000256" key="1">
    <source>
        <dbReference type="ARBA" id="ARBA00010868"/>
    </source>
</evidence>
<keyword evidence="4" id="KW-0145">Chemotaxis</keyword>
<comment type="caution">
    <text evidence="6">The sequence shown here is derived from an EMBL/GenBank/DDBJ whole genome shotgun (WGS) entry which is preliminary data.</text>
</comment>
<dbReference type="Gene3D" id="2.40.50.40">
    <property type="match status" value="1"/>
</dbReference>
<keyword evidence="3" id="KW-1015">Disulfide bond</keyword>
<comment type="similarity">
    <text evidence="1 4">Belongs to the intercrine beta (chemokine CC) family.</text>
</comment>
<proteinExistence type="inferred from homology"/>
<dbReference type="InterPro" id="IPR039809">
    <property type="entry name" value="Chemokine_b/g/d"/>
</dbReference>
<dbReference type="FunFam" id="2.40.50.40:FF:000002">
    <property type="entry name" value="C-C motif chemokine"/>
    <property type="match status" value="1"/>
</dbReference>
<name>A0A7K8QBS9_9PASS</name>